<dbReference type="EMBL" id="BOOW01000049">
    <property type="protein sequence ID" value="GII96735.1"/>
    <property type="molecule type" value="Genomic_DNA"/>
</dbReference>
<accession>A0A919V923</accession>
<reference evidence="2" key="1">
    <citation type="submission" date="2021-01" db="EMBL/GenBank/DDBJ databases">
        <title>Whole genome shotgun sequence of Sinosporangium siamense NBRC 109515.</title>
        <authorList>
            <person name="Komaki H."/>
            <person name="Tamura T."/>
        </authorList>
    </citation>
    <scope>NUCLEOTIDE SEQUENCE</scope>
    <source>
        <strain evidence="2">NBRC 109515</strain>
    </source>
</reference>
<protein>
    <submittedName>
        <fullName evidence="2">Uncharacterized protein</fullName>
    </submittedName>
</protein>
<evidence type="ECO:0000256" key="1">
    <source>
        <dbReference type="SAM" id="MobiDB-lite"/>
    </source>
</evidence>
<dbReference type="RefSeq" id="WP_204031738.1">
    <property type="nucleotide sequence ID" value="NZ_BOOW01000049.1"/>
</dbReference>
<dbReference type="Proteomes" id="UP000606172">
    <property type="component" value="Unassembled WGS sequence"/>
</dbReference>
<name>A0A919V923_9ACTN</name>
<gene>
    <name evidence="2" type="ORF">Ssi02_69660</name>
</gene>
<organism evidence="2 3">
    <name type="scientific">Sinosporangium siamense</name>
    <dbReference type="NCBI Taxonomy" id="1367973"/>
    <lineage>
        <taxon>Bacteria</taxon>
        <taxon>Bacillati</taxon>
        <taxon>Actinomycetota</taxon>
        <taxon>Actinomycetes</taxon>
        <taxon>Streptosporangiales</taxon>
        <taxon>Streptosporangiaceae</taxon>
        <taxon>Sinosporangium</taxon>
    </lineage>
</organism>
<sequence length="475" mass="53520">MNESAVDILLSPLLALDEIGSLAEIHITYEVKQNGRSHSPSCRQRGKRTNSPMTTSVREFRAQGHHEQACRTCGGGDLPVLTPDQETSVRQLATLLPEREKAARREREAQRAAAVRLQVAEVIDRRAHEVLRGWASRLADERRRIQGQPVQVLTATTACSQEGECVAEAELSINTQTLEMRFRCPDHPGHGRYELGGEPKEVWMFSAPAKYDALALIVAVIAEDAGVWNEVYATRAHDYRVTVAALQAFDEANPQPLDLGLKVTCGLCERRMSFHDEELNSRLPPTYYCDHKHDDGRYHHVSKEDVDDAIDRHLRSRLRGRRHWLMAPELSPAPELVAAYADHLKAKIKTYDDHIGAAKADRFLAHERARIATRLEEVRRIQEHGVFVVAGLDTFADGHWRSTPASDRATELGRALLVDRVVCGRSNIRIVTHFDDHTALYRRLRSEELQREIATARVHLSELEEELAELSGPLA</sequence>
<dbReference type="AlphaFoldDB" id="A0A919V923"/>
<keyword evidence="3" id="KW-1185">Reference proteome</keyword>
<feature type="region of interest" description="Disordered" evidence="1">
    <location>
        <begin position="33"/>
        <end position="53"/>
    </location>
</feature>
<comment type="caution">
    <text evidence="2">The sequence shown here is derived from an EMBL/GenBank/DDBJ whole genome shotgun (WGS) entry which is preliminary data.</text>
</comment>
<evidence type="ECO:0000313" key="3">
    <source>
        <dbReference type="Proteomes" id="UP000606172"/>
    </source>
</evidence>
<proteinExistence type="predicted"/>
<evidence type="ECO:0000313" key="2">
    <source>
        <dbReference type="EMBL" id="GII96735.1"/>
    </source>
</evidence>